<feature type="domain" description="Lipase" evidence="5">
    <location>
        <begin position="88"/>
        <end position="145"/>
    </location>
</feature>
<dbReference type="EMBL" id="MU825900">
    <property type="protein sequence ID" value="KAJ7383381.1"/>
    <property type="molecule type" value="Genomic_DNA"/>
</dbReference>
<dbReference type="AlphaFoldDB" id="A0A9X0D1N3"/>
<reference evidence="6" key="1">
    <citation type="submission" date="2023-01" db="EMBL/GenBank/DDBJ databases">
        <title>Genome assembly of the deep-sea coral Lophelia pertusa.</title>
        <authorList>
            <person name="Herrera S."/>
            <person name="Cordes E."/>
        </authorList>
    </citation>
    <scope>NUCLEOTIDE SEQUENCE</scope>
    <source>
        <strain evidence="6">USNM1676648</strain>
        <tissue evidence="6">Polyp</tissue>
    </source>
</reference>
<evidence type="ECO:0000256" key="3">
    <source>
        <dbReference type="ARBA" id="ARBA00022525"/>
    </source>
</evidence>
<dbReference type="InterPro" id="IPR029058">
    <property type="entry name" value="AB_hydrolase_fold"/>
</dbReference>
<dbReference type="InterPro" id="IPR013818">
    <property type="entry name" value="Lipase"/>
</dbReference>
<dbReference type="OrthoDB" id="199913at2759"/>
<dbReference type="Pfam" id="PF00151">
    <property type="entry name" value="Lipase"/>
    <property type="match status" value="1"/>
</dbReference>
<dbReference type="PANTHER" id="PTHR11610:SF173">
    <property type="entry name" value="LIPASE DOMAIN-CONTAINING PROTEIN-RELATED"/>
    <property type="match status" value="1"/>
</dbReference>
<evidence type="ECO:0000256" key="1">
    <source>
        <dbReference type="ARBA" id="ARBA00004613"/>
    </source>
</evidence>
<dbReference type="InterPro" id="IPR000734">
    <property type="entry name" value="TAG_lipase"/>
</dbReference>
<keyword evidence="7" id="KW-1185">Reference proteome</keyword>
<dbReference type="GO" id="GO:0016298">
    <property type="term" value="F:lipase activity"/>
    <property type="evidence" value="ECO:0007669"/>
    <property type="project" value="InterPro"/>
</dbReference>
<comment type="similarity">
    <text evidence="2 4">Belongs to the AB hydrolase superfamily. Lipase family.</text>
</comment>
<accession>A0A9X0D1N3</accession>
<evidence type="ECO:0000313" key="6">
    <source>
        <dbReference type="EMBL" id="KAJ7383381.1"/>
    </source>
</evidence>
<dbReference type="GO" id="GO:0005615">
    <property type="term" value="C:extracellular space"/>
    <property type="evidence" value="ECO:0007669"/>
    <property type="project" value="TreeGrafter"/>
</dbReference>
<name>A0A9X0D1N3_9CNID</name>
<organism evidence="6 7">
    <name type="scientific">Desmophyllum pertusum</name>
    <dbReference type="NCBI Taxonomy" id="174260"/>
    <lineage>
        <taxon>Eukaryota</taxon>
        <taxon>Metazoa</taxon>
        <taxon>Cnidaria</taxon>
        <taxon>Anthozoa</taxon>
        <taxon>Hexacorallia</taxon>
        <taxon>Scleractinia</taxon>
        <taxon>Caryophylliina</taxon>
        <taxon>Caryophylliidae</taxon>
        <taxon>Desmophyllum</taxon>
    </lineage>
</organism>
<dbReference type="GO" id="GO:0016042">
    <property type="term" value="P:lipid catabolic process"/>
    <property type="evidence" value="ECO:0007669"/>
    <property type="project" value="TreeGrafter"/>
</dbReference>
<comment type="subcellular location">
    <subcellularLocation>
        <location evidence="1">Secreted</location>
    </subcellularLocation>
</comment>
<evidence type="ECO:0000256" key="4">
    <source>
        <dbReference type="RuleBase" id="RU004262"/>
    </source>
</evidence>
<evidence type="ECO:0000313" key="7">
    <source>
        <dbReference type="Proteomes" id="UP001163046"/>
    </source>
</evidence>
<protein>
    <recommendedName>
        <fullName evidence="5">Lipase domain-containing protein</fullName>
    </recommendedName>
</protein>
<dbReference type="Proteomes" id="UP001163046">
    <property type="component" value="Unassembled WGS sequence"/>
</dbReference>
<sequence length="217" mass="24267">MAFLLTSFSDAKEVCFNAYGCFSDAAPFDNPSVPLPQAPWVIWTAYKVFTRVHYETPQIIDDCDVAKLQASGYDGDKSTAILVHGFNGLDPARQYFEAENPNVRLNSTDAQFVDVIHTDSKTNGIERPVGDLDFYPNEGRFRRGVVFRLDHGKMTRLEVRHDGIPLITQWGLNWAVVKPAWGGDSNYYSACFDANLNSFGAARRLHQGRPGDIGCRL</sequence>
<keyword evidence="3" id="KW-0964">Secreted</keyword>
<comment type="caution">
    <text evidence="6">The sequence shown here is derived from an EMBL/GenBank/DDBJ whole genome shotgun (WGS) entry which is preliminary data.</text>
</comment>
<dbReference type="Gene3D" id="3.40.50.1820">
    <property type="entry name" value="alpha/beta hydrolase"/>
    <property type="match status" value="2"/>
</dbReference>
<dbReference type="PANTHER" id="PTHR11610">
    <property type="entry name" value="LIPASE"/>
    <property type="match status" value="1"/>
</dbReference>
<proteinExistence type="inferred from homology"/>
<gene>
    <name evidence="6" type="ORF">OS493_028463</name>
</gene>
<evidence type="ECO:0000256" key="2">
    <source>
        <dbReference type="ARBA" id="ARBA00010701"/>
    </source>
</evidence>
<evidence type="ECO:0000259" key="5">
    <source>
        <dbReference type="Pfam" id="PF00151"/>
    </source>
</evidence>
<dbReference type="SUPFAM" id="SSF53474">
    <property type="entry name" value="alpha/beta-Hydrolases"/>
    <property type="match status" value="1"/>
</dbReference>